<dbReference type="SMART" id="SM00532">
    <property type="entry name" value="LIGANc"/>
    <property type="match status" value="1"/>
</dbReference>
<dbReference type="CDD" id="cd17748">
    <property type="entry name" value="BRCT_DNA_ligase_like"/>
    <property type="match status" value="1"/>
</dbReference>
<gene>
    <name evidence="14 17" type="primary">ligA</name>
    <name evidence="17" type="ORF">DM558_00865</name>
</gene>
<dbReference type="PANTHER" id="PTHR23389:SF9">
    <property type="entry name" value="DNA LIGASE"/>
    <property type="match status" value="1"/>
</dbReference>
<keyword evidence="5 14" id="KW-0235">DNA replication</keyword>
<dbReference type="InterPro" id="IPR012340">
    <property type="entry name" value="NA-bd_OB-fold"/>
</dbReference>
<dbReference type="HAMAP" id="MF_01588">
    <property type="entry name" value="DNA_ligase_A"/>
    <property type="match status" value="1"/>
</dbReference>
<dbReference type="InterPro" id="IPR036420">
    <property type="entry name" value="BRCT_dom_sf"/>
</dbReference>
<keyword evidence="4 14" id="KW-0436">Ligase</keyword>
<feature type="binding site" evidence="14">
    <location>
        <position position="410"/>
    </location>
    <ligand>
        <name>Zn(2+)</name>
        <dbReference type="ChEBI" id="CHEBI:29105"/>
    </ligand>
</feature>
<evidence type="ECO:0000256" key="6">
    <source>
        <dbReference type="ARBA" id="ARBA00022723"/>
    </source>
</evidence>
<dbReference type="AlphaFoldDB" id="A0A3S9XAG4"/>
<dbReference type="EC" id="6.5.1.2" evidence="2 14"/>
<dbReference type="SUPFAM" id="SSF47781">
    <property type="entry name" value="RuvA domain 2-like"/>
    <property type="match status" value="2"/>
</dbReference>
<evidence type="ECO:0000256" key="11">
    <source>
        <dbReference type="ARBA" id="ARBA00023204"/>
    </source>
</evidence>
<comment type="similarity">
    <text evidence="13 14">Belongs to the NAD-dependent DNA ligase family. LigA subfamily.</text>
</comment>
<feature type="binding site" evidence="14">
    <location>
        <begin position="35"/>
        <end position="39"/>
    </location>
    <ligand>
        <name>NAD(+)</name>
        <dbReference type="ChEBI" id="CHEBI:57540"/>
    </ligand>
</feature>
<dbReference type="Gene3D" id="6.20.10.30">
    <property type="match status" value="1"/>
</dbReference>
<dbReference type="Pfam" id="PF00533">
    <property type="entry name" value="BRCT"/>
    <property type="match status" value="1"/>
</dbReference>
<proteinExistence type="inferred from homology"/>
<dbReference type="SUPFAM" id="SSF56091">
    <property type="entry name" value="DNA ligase/mRNA capping enzyme, catalytic domain"/>
    <property type="match status" value="1"/>
</dbReference>
<dbReference type="GO" id="GO:0046872">
    <property type="term" value="F:metal ion binding"/>
    <property type="evidence" value="ECO:0007669"/>
    <property type="project" value="UniProtKB-KW"/>
</dbReference>
<dbReference type="GO" id="GO:0003911">
    <property type="term" value="F:DNA ligase (NAD+) activity"/>
    <property type="evidence" value="ECO:0007669"/>
    <property type="project" value="UniProtKB-UniRule"/>
</dbReference>
<evidence type="ECO:0000256" key="15">
    <source>
        <dbReference type="RuleBase" id="RU000618"/>
    </source>
</evidence>
<evidence type="ECO:0000256" key="9">
    <source>
        <dbReference type="ARBA" id="ARBA00022842"/>
    </source>
</evidence>
<dbReference type="PROSITE" id="PS50172">
    <property type="entry name" value="BRCT"/>
    <property type="match status" value="1"/>
</dbReference>
<feature type="binding site" evidence="14">
    <location>
        <begin position="84"/>
        <end position="85"/>
    </location>
    <ligand>
        <name>NAD(+)</name>
        <dbReference type="ChEBI" id="CHEBI:57540"/>
    </ligand>
</feature>
<evidence type="ECO:0000256" key="1">
    <source>
        <dbReference type="ARBA" id="ARBA00004067"/>
    </source>
</evidence>
<reference evidence="18" key="1">
    <citation type="submission" date="2018-06" db="EMBL/GenBank/DDBJ databases">
        <title>Complete genome of Pseudomonas insecticola strain QZS01.</title>
        <authorList>
            <person name="Wang J."/>
            <person name="Su Q."/>
        </authorList>
    </citation>
    <scope>NUCLEOTIDE SEQUENCE [LARGE SCALE GENOMIC DNA]</scope>
    <source>
        <strain evidence="18">QZS01</strain>
    </source>
</reference>
<dbReference type="InterPro" id="IPR041663">
    <property type="entry name" value="DisA/LigA_HHH"/>
</dbReference>
<dbReference type="InterPro" id="IPR013839">
    <property type="entry name" value="DNAligase_adenylation"/>
</dbReference>
<evidence type="ECO:0000256" key="2">
    <source>
        <dbReference type="ARBA" id="ARBA00012722"/>
    </source>
</evidence>
<feature type="binding site" evidence="14">
    <location>
        <position position="292"/>
    </location>
    <ligand>
        <name>NAD(+)</name>
        <dbReference type="ChEBI" id="CHEBI:57540"/>
    </ligand>
</feature>
<dbReference type="EMBL" id="CP029822">
    <property type="protein sequence ID" value="AZS49417.1"/>
    <property type="molecule type" value="Genomic_DNA"/>
</dbReference>
<dbReference type="Gene3D" id="3.40.50.10190">
    <property type="entry name" value="BRCT domain"/>
    <property type="match status" value="1"/>
</dbReference>
<dbReference type="InterPro" id="IPR004150">
    <property type="entry name" value="NAD_DNA_ligase_OB"/>
</dbReference>
<keyword evidence="14" id="KW-0464">Manganese</keyword>
<feature type="binding site" evidence="14">
    <location>
        <position position="139"/>
    </location>
    <ligand>
        <name>NAD(+)</name>
        <dbReference type="ChEBI" id="CHEBI:57540"/>
    </ligand>
</feature>
<comment type="cofactor">
    <cofactor evidence="14">
        <name>Mg(2+)</name>
        <dbReference type="ChEBI" id="CHEBI:18420"/>
    </cofactor>
    <cofactor evidence="14">
        <name>Mn(2+)</name>
        <dbReference type="ChEBI" id="CHEBI:29035"/>
    </cofactor>
</comment>
<keyword evidence="18" id="KW-1185">Reference proteome</keyword>
<dbReference type="PIRSF" id="PIRSF001604">
    <property type="entry name" value="LigA"/>
    <property type="match status" value="1"/>
</dbReference>
<evidence type="ECO:0000256" key="4">
    <source>
        <dbReference type="ARBA" id="ARBA00022598"/>
    </source>
</evidence>
<dbReference type="Proteomes" id="UP000273143">
    <property type="component" value="Chromosome"/>
</dbReference>
<evidence type="ECO:0000256" key="8">
    <source>
        <dbReference type="ARBA" id="ARBA00022833"/>
    </source>
</evidence>
<dbReference type="Pfam" id="PF12826">
    <property type="entry name" value="HHH_2"/>
    <property type="match status" value="2"/>
</dbReference>
<protein>
    <recommendedName>
        <fullName evidence="3 14">DNA ligase</fullName>
        <ecNumber evidence="2 14">6.5.1.2</ecNumber>
    </recommendedName>
    <alternativeName>
        <fullName evidence="14">Polydeoxyribonucleotide synthase [NAD(+)]</fullName>
    </alternativeName>
</protein>
<evidence type="ECO:0000256" key="5">
    <source>
        <dbReference type="ARBA" id="ARBA00022705"/>
    </source>
</evidence>
<evidence type="ECO:0000256" key="13">
    <source>
        <dbReference type="ARBA" id="ARBA00060881"/>
    </source>
</evidence>
<dbReference type="SMART" id="SM00292">
    <property type="entry name" value="BRCT"/>
    <property type="match status" value="1"/>
</dbReference>
<dbReference type="GO" id="GO:0006260">
    <property type="term" value="P:DNA replication"/>
    <property type="evidence" value="ECO:0007669"/>
    <property type="project" value="UniProtKB-KW"/>
</dbReference>
<feature type="binding site" evidence="14">
    <location>
        <position position="440"/>
    </location>
    <ligand>
        <name>Zn(2+)</name>
        <dbReference type="ChEBI" id="CHEBI:29105"/>
    </ligand>
</feature>
<dbReference type="InterPro" id="IPR001357">
    <property type="entry name" value="BRCT_dom"/>
</dbReference>
<dbReference type="FunFam" id="1.10.150.20:FF:000006">
    <property type="entry name" value="DNA ligase"/>
    <property type="match status" value="1"/>
</dbReference>
<dbReference type="Gene3D" id="2.40.50.140">
    <property type="entry name" value="Nucleic acid-binding proteins"/>
    <property type="match status" value="1"/>
</dbReference>
<evidence type="ECO:0000313" key="18">
    <source>
        <dbReference type="Proteomes" id="UP000273143"/>
    </source>
</evidence>
<evidence type="ECO:0000313" key="17">
    <source>
        <dbReference type="EMBL" id="AZS49417.1"/>
    </source>
</evidence>
<dbReference type="Pfam" id="PF03120">
    <property type="entry name" value="OB_DNA_ligase"/>
    <property type="match status" value="1"/>
</dbReference>
<keyword evidence="11 14" id="KW-0234">DNA repair</keyword>
<dbReference type="InterPro" id="IPR033136">
    <property type="entry name" value="DNA_ligase_CS"/>
</dbReference>
<evidence type="ECO:0000256" key="14">
    <source>
        <dbReference type="HAMAP-Rule" id="MF_01588"/>
    </source>
</evidence>
<dbReference type="SUPFAM" id="SSF52113">
    <property type="entry name" value="BRCT domain"/>
    <property type="match status" value="1"/>
</dbReference>
<keyword evidence="10 14" id="KW-0520">NAD</keyword>
<dbReference type="InterPro" id="IPR013840">
    <property type="entry name" value="DNAligase_N"/>
</dbReference>
<keyword evidence="9 14" id="KW-0460">Magnesium</keyword>
<dbReference type="KEGG" id="emo:DM558_00865"/>
<keyword evidence="6 14" id="KW-0479">Metal-binding</keyword>
<feature type="binding site" evidence="14">
    <location>
        <position position="116"/>
    </location>
    <ligand>
        <name>NAD(+)</name>
        <dbReference type="ChEBI" id="CHEBI:57540"/>
    </ligand>
</feature>
<accession>A0A3S9XAG4</accession>
<dbReference type="CDD" id="cd00114">
    <property type="entry name" value="LIGANc"/>
    <property type="match status" value="1"/>
</dbReference>
<dbReference type="InterPro" id="IPR010994">
    <property type="entry name" value="RuvA_2-like"/>
</dbReference>
<keyword evidence="8 14" id="KW-0862">Zinc</keyword>
<dbReference type="Gene3D" id="3.30.470.30">
    <property type="entry name" value="DNA ligase/mRNA capping enzyme"/>
    <property type="match status" value="1"/>
</dbReference>
<dbReference type="Gene3D" id="1.10.150.20">
    <property type="entry name" value="5' to 3' exonuclease, C-terminal subdomain"/>
    <property type="match status" value="3"/>
</dbReference>
<evidence type="ECO:0000256" key="10">
    <source>
        <dbReference type="ARBA" id="ARBA00023027"/>
    </source>
</evidence>
<dbReference type="PANTHER" id="PTHR23389">
    <property type="entry name" value="CHROMOSOME TRANSMISSION FIDELITY FACTOR 18"/>
    <property type="match status" value="1"/>
</dbReference>
<dbReference type="GO" id="GO:0005829">
    <property type="term" value="C:cytosol"/>
    <property type="evidence" value="ECO:0007669"/>
    <property type="project" value="TreeGrafter"/>
</dbReference>
<evidence type="ECO:0000256" key="3">
    <source>
        <dbReference type="ARBA" id="ARBA00013308"/>
    </source>
</evidence>
<dbReference type="SUPFAM" id="SSF50249">
    <property type="entry name" value="Nucleic acid-binding proteins"/>
    <property type="match status" value="1"/>
</dbReference>
<feature type="domain" description="BRCT" evidence="16">
    <location>
        <begin position="699"/>
        <end position="782"/>
    </location>
</feature>
<comment type="catalytic activity">
    <reaction evidence="12 14 15">
        <text>NAD(+) + (deoxyribonucleotide)n-3'-hydroxyl + 5'-phospho-(deoxyribonucleotide)m = (deoxyribonucleotide)n+m + AMP + beta-nicotinamide D-nucleotide.</text>
        <dbReference type="EC" id="6.5.1.2"/>
    </reaction>
</comment>
<dbReference type="GO" id="GO:0006281">
    <property type="term" value="P:DNA repair"/>
    <property type="evidence" value="ECO:0007669"/>
    <property type="project" value="UniProtKB-KW"/>
</dbReference>
<comment type="function">
    <text evidence="1 14">DNA ligase that catalyzes the formation of phosphodiester linkages between 5'-phosphoryl and 3'-hydroxyl groups in double-stranded DNA using NAD as a coenzyme and as the energy source for the reaction. It is essential for DNA replication and repair of damaged DNA.</text>
</comment>
<dbReference type="PROSITE" id="PS01055">
    <property type="entry name" value="DNA_LIGASE_N1"/>
    <property type="match status" value="1"/>
</dbReference>
<dbReference type="PROSITE" id="PS01056">
    <property type="entry name" value="DNA_LIGASE_N2"/>
    <property type="match status" value="1"/>
</dbReference>
<dbReference type="FunFam" id="1.10.287.610:FF:000002">
    <property type="entry name" value="DNA ligase"/>
    <property type="match status" value="1"/>
</dbReference>
<dbReference type="FunFam" id="2.40.50.140:FF:000012">
    <property type="entry name" value="DNA ligase"/>
    <property type="match status" value="1"/>
</dbReference>
<evidence type="ECO:0000256" key="7">
    <source>
        <dbReference type="ARBA" id="ARBA00022763"/>
    </source>
</evidence>
<keyword evidence="7 14" id="KW-0227">DNA damage</keyword>
<dbReference type="NCBIfam" id="TIGR00575">
    <property type="entry name" value="dnlj"/>
    <property type="match status" value="1"/>
</dbReference>
<feature type="binding site" evidence="14">
    <location>
        <position position="316"/>
    </location>
    <ligand>
        <name>NAD(+)</name>
        <dbReference type="ChEBI" id="CHEBI:57540"/>
    </ligand>
</feature>
<evidence type="ECO:0000256" key="12">
    <source>
        <dbReference type="ARBA" id="ARBA00034005"/>
    </source>
</evidence>
<dbReference type="NCBIfam" id="NF005932">
    <property type="entry name" value="PRK07956.1"/>
    <property type="match status" value="1"/>
</dbReference>
<feature type="binding site" evidence="14">
    <location>
        <position position="176"/>
    </location>
    <ligand>
        <name>NAD(+)</name>
        <dbReference type="ChEBI" id="CHEBI:57540"/>
    </ligand>
</feature>
<dbReference type="FunFam" id="3.30.470.30:FF:000001">
    <property type="entry name" value="DNA ligase"/>
    <property type="match status" value="1"/>
</dbReference>
<dbReference type="InterPro" id="IPR001679">
    <property type="entry name" value="DNA_ligase"/>
</dbReference>
<feature type="active site" description="N6-AMP-lysine intermediate" evidence="14">
    <location>
        <position position="118"/>
    </location>
</feature>
<dbReference type="FunFam" id="1.10.150.20:FF:000007">
    <property type="entry name" value="DNA ligase"/>
    <property type="match status" value="1"/>
</dbReference>
<organism evidence="17 18">
    <name type="scientific">Entomomonas moraniae</name>
    <dbReference type="NCBI Taxonomy" id="2213226"/>
    <lineage>
        <taxon>Bacteria</taxon>
        <taxon>Pseudomonadati</taxon>
        <taxon>Pseudomonadota</taxon>
        <taxon>Gammaproteobacteria</taxon>
        <taxon>Pseudomonadales</taxon>
        <taxon>Pseudomonadaceae</taxon>
        <taxon>Entomomonas</taxon>
    </lineage>
</organism>
<feature type="binding site" evidence="14">
    <location>
        <position position="446"/>
    </location>
    <ligand>
        <name>Zn(2+)</name>
        <dbReference type="ChEBI" id="CHEBI:29105"/>
    </ligand>
</feature>
<dbReference type="Gene3D" id="1.10.287.610">
    <property type="entry name" value="Helix hairpin bin"/>
    <property type="match status" value="1"/>
</dbReference>
<name>A0A3S9XAG4_9GAMM</name>
<dbReference type="InterPro" id="IPR018239">
    <property type="entry name" value="DNA_ligase_AS"/>
</dbReference>
<feature type="binding site" evidence="14">
    <location>
        <position position="413"/>
    </location>
    <ligand>
        <name>Zn(2+)</name>
        <dbReference type="ChEBI" id="CHEBI:29105"/>
    </ligand>
</feature>
<dbReference type="RefSeq" id="WP_127161632.1">
    <property type="nucleotide sequence ID" value="NZ_CP029822.1"/>
</dbReference>
<dbReference type="Pfam" id="PF01653">
    <property type="entry name" value="DNA_ligase_aden"/>
    <property type="match status" value="1"/>
</dbReference>
<evidence type="ECO:0000259" key="16">
    <source>
        <dbReference type="PROSITE" id="PS50172"/>
    </source>
</evidence>
<sequence length="782" mass="87135">MLTKEQASIRIDELSKELNHHSHQYYVLDAPTIPDIEYDRLFKELQSLETQFPELKTADSPTQRVGGQALPQFNSIQHETPMLSLGNAFEEDDLQNFDRRVKEGLATSDEIIYCCEPKLDGLAVSLIYENGSLTQAATRGDGTTGEDITANVRTIRNIPLKLFGTDWPKRLEVRGEVYMPHAGFEKLNTSMLASGNKPFANPRNAAAGSLRQLDSKITATRPLTFCCYGFVLPDNQQITTQQQTLEQLKSWGIPISPELKLAKGFEECFAYYQQIGQRRDTLDYDIDGVVFKVNNIEAQQQLGFRSREPRWAIAYKFPAQEEITKLFAVEFQVGRTGAVTPVARLEPVHVGGVIVSNATLHNMDEVTRLGLMVGDSVIIRRAGDVIPQITSVVLARRPSHAEPITIPSHCPVCGSMVEKTQLIKRSKGQEHISEGSTYRCTGRLSCPAQVKQSIIHFVSRKAMDIDGLGDKIIEQLVDQSLIRSPADLYQLTFDQVIVLEGFAQTSTQNLLSAIANSKKADLARFIYALGIPNVGESTSKLLARSFGSLSRIQVAMPEILTSLPDIGLEVAYEINNFFQEEHNQKTLQQLLTFIELQNESDISDQLAASFTLTKLLKSLDIPYIADTTAERITKRFSSLEEIIRADKIDLSAVDRLPERAAQSLLSYFSLAKNREYVLTLEQQLKAFGMHWQSEPKQKTQALPLTGQTWVLTGTLHQLKRETAKQYLEQLGAKVSGSVSAKTTIVLTGTDAGSKLTKANELGITVWSEDDLLNLLKENEITL</sequence>